<dbReference type="SUPFAM" id="SSF51556">
    <property type="entry name" value="Metallo-dependent hydrolases"/>
    <property type="match status" value="1"/>
</dbReference>
<accession>A0A0B2A8P4</accession>
<protein>
    <recommendedName>
        <fullName evidence="3">Amidohydrolase 3 domain-containing protein</fullName>
    </recommendedName>
</protein>
<evidence type="ECO:0000256" key="1">
    <source>
        <dbReference type="ARBA" id="ARBA00022723"/>
    </source>
</evidence>
<dbReference type="PANTHER" id="PTHR32027">
    <property type="entry name" value="CYTOSINE DEAMINASE"/>
    <property type="match status" value="1"/>
</dbReference>
<organism evidence="4 5">
    <name type="scientific">Microbacterium mangrovi</name>
    <dbReference type="NCBI Taxonomy" id="1348253"/>
    <lineage>
        <taxon>Bacteria</taxon>
        <taxon>Bacillati</taxon>
        <taxon>Actinomycetota</taxon>
        <taxon>Actinomycetes</taxon>
        <taxon>Micrococcales</taxon>
        <taxon>Microbacteriaceae</taxon>
        <taxon>Microbacterium</taxon>
    </lineage>
</organism>
<feature type="domain" description="Amidohydrolase 3" evidence="3">
    <location>
        <begin position="42"/>
        <end position="372"/>
    </location>
</feature>
<dbReference type="GO" id="GO:0019239">
    <property type="term" value="F:deaminase activity"/>
    <property type="evidence" value="ECO:0007669"/>
    <property type="project" value="UniProtKB-ARBA"/>
</dbReference>
<keyword evidence="1" id="KW-0479">Metal-binding</keyword>
<dbReference type="InterPro" id="IPR052349">
    <property type="entry name" value="Metallo-hydrolase_Enzymes"/>
</dbReference>
<name>A0A0B2A8P4_9MICO</name>
<comment type="caution">
    <text evidence="4">The sequence shown here is derived from an EMBL/GenBank/DDBJ whole genome shotgun (WGS) entry which is preliminary data.</text>
</comment>
<dbReference type="FunFam" id="3.20.20.140:FF:000019">
    <property type="entry name" value="Cytosine deaminase"/>
    <property type="match status" value="1"/>
</dbReference>
<evidence type="ECO:0000313" key="5">
    <source>
        <dbReference type="Proteomes" id="UP000031030"/>
    </source>
</evidence>
<dbReference type="InterPro" id="IPR011059">
    <property type="entry name" value="Metal-dep_hydrolase_composite"/>
</dbReference>
<evidence type="ECO:0000313" key="4">
    <source>
        <dbReference type="EMBL" id="KHK98006.1"/>
    </source>
</evidence>
<reference evidence="4 5" key="1">
    <citation type="submission" date="2014-11" db="EMBL/GenBank/DDBJ databases">
        <title>Genome sequence of Microbacterium mangrovi MUSC 115(T).</title>
        <authorList>
            <person name="Lee L.-H."/>
        </authorList>
    </citation>
    <scope>NUCLEOTIDE SEQUENCE [LARGE SCALE GENOMIC DNA]</scope>
    <source>
        <strain evidence="4 5">MUSC 115</strain>
    </source>
</reference>
<dbReference type="EMBL" id="JTDK01000007">
    <property type="protein sequence ID" value="KHK98006.1"/>
    <property type="molecule type" value="Genomic_DNA"/>
</dbReference>
<dbReference type="InterPro" id="IPR032466">
    <property type="entry name" value="Metal_Hydrolase"/>
</dbReference>
<dbReference type="SUPFAM" id="SSF51338">
    <property type="entry name" value="Composite domain of metallo-dependent hydrolases"/>
    <property type="match status" value="1"/>
</dbReference>
<dbReference type="RefSeq" id="WP_039398553.1">
    <property type="nucleotide sequence ID" value="NZ_JTDK01000007.1"/>
</dbReference>
<gene>
    <name evidence="4" type="ORF">LK09_09230</name>
</gene>
<dbReference type="GO" id="GO:0046872">
    <property type="term" value="F:metal ion binding"/>
    <property type="evidence" value="ECO:0007669"/>
    <property type="project" value="UniProtKB-KW"/>
</dbReference>
<dbReference type="CDD" id="cd01293">
    <property type="entry name" value="Bact_CD"/>
    <property type="match status" value="1"/>
</dbReference>
<sequence length="403" mass="43114">MTTTTLRNGRLRSGETVDLAIADGTITSIAPARGAISPGDEDLGGRLVLPLLVNGHAHLDKTFLGGTWQSHATGSTVRDRIELEKIQRRELLDSALDRSLELARRMVEYGTGTVRAHVDVDPEIGLTGVERMLAVRDALRDMLDIQIVAFPQSGIAGQHGVADLLEEAVRLGATAVGGLDPISLDGDLGGYLDVVFDIARRHDADVDIHLHSLGHVAEREYRAIAQRAADGMAGRVTLSHAYGLGSLEPDSRDRVLDLLADAQISVMTNGPAGPMPPVRELVERGVPVFVGTDNVRDAWWPFGTGDVLETARTVAYQSSFYQDEDLELALDLVTTRAASALGIPRYGLEPGAPADLVVLDAGTAAEAVAAPPISRDVMRGGTWISRTRVHTESSVRATLTPLR</sequence>
<dbReference type="InterPro" id="IPR013108">
    <property type="entry name" value="Amidohydro_3"/>
</dbReference>
<keyword evidence="2" id="KW-0378">Hydrolase</keyword>
<evidence type="ECO:0000256" key="2">
    <source>
        <dbReference type="ARBA" id="ARBA00022801"/>
    </source>
</evidence>
<dbReference type="Gene3D" id="2.30.40.10">
    <property type="entry name" value="Urease, subunit C, domain 1"/>
    <property type="match status" value="1"/>
</dbReference>
<dbReference type="AlphaFoldDB" id="A0A0B2A8P4"/>
<dbReference type="NCBIfam" id="NF004636">
    <property type="entry name" value="PRK05985.1"/>
    <property type="match status" value="1"/>
</dbReference>
<dbReference type="GO" id="GO:0016814">
    <property type="term" value="F:hydrolase activity, acting on carbon-nitrogen (but not peptide) bonds, in cyclic amidines"/>
    <property type="evidence" value="ECO:0007669"/>
    <property type="project" value="UniProtKB-ARBA"/>
</dbReference>
<dbReference type="PANTHER" id="PTHR32027:SF9">
    <property type="entry name" value="BLL3847 PROTEIN"/>
    <property type="match status" value="1"/>
</dbReference>
<dbReference type="Pfam" id="PF07969">
    <property type="entry name" value="Amidohydro_3"/>
    <property type="match status" value="1"/>
</dbReference>
<dbReference type="Gene3D" id="3.20.20.140">
    <property type="entry name" value="Metal-dependent hydrolases"/>
    <property type="match status" value="1"/>
</dbReference>
<keyword evidence="5" id="KW-1185">Reference proteome</keyword>
<evidence type="ECO:0000259" key="3">
    <source>
        <dbReference type="Pfam" id="PF07969"/>
    </source>
</evidence>
<dbReference type="Proteomes" id="UP000031030">
    <property type="component" value="Unassembled WGS sequence"/>
</dbReference>
<proteinExistence type="predicted"/>
<dbReference type="STRING" id="1348253.LK09_09230"/>